<dbReference type="AlphaFoldDB" id="A0AAQ4D0R7"/>
<keyword evidence="2" id="KW-1185">Reference proteome</keyword>
<proteinExistence type="predicted"/>
<dbReference type="InterPro" id="IPR004244">
    <property type="entry name" value="Transposase_22"/>
</dbReference>
<evidence type="ECO:0000313" key="2">
    <source>
        <dbReference type="Proteomes" id="UP001321473"/>
    </source>
</evidence>
<name>A0AAQ4D0R7_AMBAM</name>
<sequence length="273" mass="30680">MGTDVNTYRARIGTFLPSSHRCSILTVQRNTVSALLQALLPRPSYVLASLCLALLLLSAGDIEANPGPGNVEDVLNLLKDFSAENDQNFKATTATLEEIKRDVVDIKSRIDVIEQNMGGVSSIKENVCSVHGVITEVKSVVASTSNDLGNVVDDLNNRMRRNNLLVKGMPETEGEEYENTESKILEFISTHLKVKLDANDIERAHRIGRRRDVYKRPIIIKFLNFKVKEEVLRNAFNLKDVVPKMWLEEDFSPKIQLQLKKTEGLCKKYPEGK</sequence>
<dbReference type="Gene3D" id="3.30.70.1820">
    <property type="entry name" value="L1 transposable element, RRM domain"/>
    <property type="match status" value="1"/>
</dbReference>
<accession>A0AAQ4D0R7</accession>
<evidence type="ECO:0000313" key="1">
    <source>
        <dbReference type="EMBL" id="KAK8756057.1"/>
    </source>
</evidence>
<reference evidence="1 2" key="1">
    <citation type="journal article" date="2023" name="Arcadia Sci">
        <title>De novo assembly of a long-read Amblyomma americanum tick genome.</title>
        <authorList>
            <person name="Chou S."/>
            <person name="Poskanzer K.E."/>
            <person name="Rollins M."/>
            <person name="Thuy-Boun P.S."/>
        </authorList>
    </citation>
    <scope>NUCLEOTIDE SEQUENCE [LARGE SCALE GENOMIC DNA]</scope>
    <source>
        <strain evidence="1">F_SG_1</strain>
        <tissue evidence="1">Salivary glands</tissue>
    </source>
</reference>
<gene>
    <name evidence="1" type="ORF">V5799_001214</name>
</gene>
<dbReference type="Proteomes" id="UP001321473">
    <property type="component" value="Unassembled WGS sequence"/>
</dbReference>
<comment type="caution">
    <text evidence="1">The sequence shown here is derived from an EMBL/GenBank/DDBJ whole genome shotgun (WGS) entry which is preliminary data.</text>
</comment>
<organism evidence="1 2">
    <name type="scientific">Amblyomma americanum</name>
    <name type="common">Lone star tick</name>
    <dbReference type="NCBI Taxonomy" id="6943"/>
    <lineage>
        <taxon>Eukaryota</taxon>
        <taxon>Metazoa</taxon>
        <taxon>Ecdysozoa</taxon>
        <taxon>Arthropoda</taxon>
        <taxon>Chelicerata</taxon>
        <taxon>Arachnida</taxon>
        <taxon>Acari</taxon>
        <taxon>Parasitiformes</taxon>
        <taxon>Ixodida</taxon>
        <taxon>Ixodoidea</taxon>
        <taxon>Ixodidae</taxon>
        <taxon>Amblyomminae</taxon>
        <taxon>Amblyomma</taxon>
    </lineage>
</organism>
<dbReference type="EMBL" id="JARKHS020036515">
    <property type="protein sequence ID" value="KAK8756057.1"/>
    <property type="molecule type" value="Genomic_DNA"/>
</dbReference>
<dbReference type="PANTHER" id="PTHR11505">
    <property type="entry name" value="L1 TRANSPOSABLE ELEMENT-RELATED"/>
    <property type="match status" value="1"/>
</dbReference>
<protein>
    <submittedName>
        <fullName evidence="1">Uncharacterized protein</fullName>
    </submittedName>
</protein>